<gene>
    <name evidence="1" type="primary">61</name>
    <name evidence="1" type="ORF">SEA_YEEZY_61</name>
</gene>
<accession>A0A142K9M3</accession>
<reference evidence="2" key="1">
    <citation type="submission" date="2016-03" db="EMBL/GenBank/DDBJ databases">
        <authorList>
            <person name="Ploux O."/>
        </authorList>
    </citation>
    <scope>NUCLEOTIDE SEQUENCE [LARGE SCALE GENOMIC DNA]</scope>
</reference>
<dbReference type="RefSeq" id="YP_009304390.1">
    <property type="nucleotide sequence ID" value="NC_031269.1"/>
</dbReference>
<dbReference type="GeneID" id="29126524"/>
<name>A0A142K9M3_9CAUD</name>
<evidence type="ECO:0000313" key="1">
    <source>
        <dbReference type="EMBL" id="AMS02806.1"/>
    </source>
</evidence>
<dbReference type="EMBL" id="KU963249">
    <property type="protein sequence ID" value="AMS02806.1"/>
    <property type="molecule type" value="Genomic_DNA"/>
</dbReference>
<keyword evidence="2" id="KW-1185">Reference proteome</keyword>
<protein>
    <submittedName>
        <fullName evidence="1">Uncharacterized protein</fullName>
    </submittedName>
</protein>
<dbReference type="Proteomes" id="UP000202604">
    <property type="component" value="Segment"/>
</dbReference>
<evidence type="ECO:0000313" key="2">
    <source>
        <dbReference type="Proteomes" id="UP000202604"/>
    </source>
</evidence>
<sequence>MTDNPPPVHKYKHTLTVYGDSHEDIERELGFHLRGGYLLDSDYHQRDEFTVYGGTKTSILEHTNPGQTAENYARELNEWSEKRKAARNV</sequence>
<dbReference type="KEGG" id="vg:29126524"/>
<organism evidence="1 2">
    <name type="scientific">Gordonia phage Yeezy</name>
    <dbReference type="NCBI Taxonomy" id="1821565"/>
    <lineage>
        <taxon>Viruses</taxon>
        <taxon>Duplodnaviria</taxon>
        <taxon>Heunggongvirae</taxon>
        <taxon>Uroviricota</taxon>
        <taxon>Caudoviricetes</taxon>
        <taxon>Nymbaxtervirinae</taxon>
        <taxon>Baxterfoxvirus</taxon>
        <taxon>Baxterfoxvirus yeezy</taxon>
        <taxon>Baxtervirus yeezy</taxon>
    </lineage>
</organism>
<proteinExistence type="predicted"/>